<dbReference type="FunFam" id="3.40.30.10:FF:000010">
    <property type="entry name" value="Glutathione peroxidase"/>
    <property type="match status" value="1"/>
</dbReference>
<dbReference type="RefSeq" id="WP_091116489.1">
    <property type="nucleotide sequence ID" value="NZ_FOWQ01000011.1"/>
</dbReference>
<dbReference type="Proteomes" id="UP000198857">
    <property type="component" value="Unassembled WGS sequence"/>
</dbReference>
<dbReference type="AlphaFoldDB" id="A0A1I5UPM8"/>
<dbReference type="GO" id="GO:0004601">
    <property type="term" value="F:peroxidase activity"/>
    <property type="evidence" value="ECO:0007669"/>
    <property type="project" value="UniProtKB-KW"/>
</dbReference>
<sequence length="164" mass="17451">MTDLLDLPLASLQGEATTLRALTGGEPALVVNVASRCGLTPQYTQLEQLQQEYGPRGFTVVGVPCNQFAGQEPGTAEEIAGFCSATYGVTFPMTEKLEVNGEGAHPVFRRLAAAPDASGEAGDVRWNFEKFLVDGDGEVVARFRPTTDPGAPEVRTAIEALLPR</sequence>
<feature type="domain" description="Thioredoxin" evidence="6">
    <location>
        <begin position="1"/>
        <end position="163"/>
    </location>
</feature>
<organism evidence="7 8">
    <name type="scientific">Geodermatophilus dictyosporus</name>
    <dbReference type="NCBI Taxonomy" id="1523247"/>
    <lineage>
        <taxon>Bacteria</taxon>
        <taxon>Bacillati</taxon>
        <taxon>Actinomycetota</taxon>
        <taxon>Actinomycetes</taxon>
        <taxon>Geodermatophilales</taxon>
        <taxon>Geodermatophilaceae</taxon>
        <taxon>Geodermatophilus</taxon>
    </lineage>
</organism>
<reference evidence="8" key="1">
    <citation type="submission" date="2016-10" db="EMBL/GenBank/DDBJ databases">
        <authorList>
            <person name="Varghese N."/>
            <person name="Submissions S."/>
        </authorList>
    </citation>
    <scope>NUCLEOTIDE SEQUENCE [LARGE SCALE GENOMIC DNA]</scope>
    <source>
        <strain evidence="8">DSM 44208</strain>
    </source>
</reference>
<dbReference type="Pfam" id="PF00255">
    <property type="entry name" value="GSHPx"/>
    <property type="match status" value="1"/>
</dbReference>
<dbReference type="InterPro" id="IPR000889">
    <property type="entry name" value="Glutathione_peroxidase"/>
</dbReference>
<name>A0A1I5UPM8_9ACTN</name>
<dbReference type="SUPFAM" id="SSF52833">
    <property type="entry name" value="Thioredoxin-like"/>
    <property type="match status" value="1"/>
</dbReference>
<dbReference type="PIRSF" id="PIRSF000303">
    <property type="entry name" value="Glutathion_perox"/>
    <property type="match status" value="1"/>
</dbReference>
<evidence type="ECO:0000256" key="3">
    <source>
        <dbReference type="ARBA" id="ARBA00023002"/>
    </source>
</evidence>
<dbReference type="PROSITE" id="PS51355">
    <property type="entry name" value="GLUTATHIONE_PEROXID_3"/>
    <property type="match status" value="1"/>
</dbReference>
<evidence type="ECO:0000313" key="8">
    <source>
        <dbReference type="Proteomes" id="UP000198857"/>
    </source>
</evidence>
<evidence type="ECO:0000256" key="1">
    <source>
        <dbReference type="ARBA" id="ARBA00006926"/>
    </source>
</evidence>
<evidence type="ECO:0000313" key="7">
    <source>
        <dbReference type="EMBL" id="SFP97170.1"/>
    </source>
</evidence>
<dbReference type="InterPro" id="IPR036249">
    <property type="entry name" value="Thioredoxin-like_sf"/>
</dbReference>
<dbReference type="Gene3D" id="3.40.30.10">
    <property type="entry name" value="Glutaredoxin"/>
    <property type="match status" value="1"/>
</dbReference>
<dbReference type="OrthoDB" id="9785502at2"/>
<evidence type="ECO:0000259" key="6">
    <source>
        <dbReference type="PROSITE" id="PS51352"/>
    </source>
</evidence>
<keyword evidence="8" id="KW-1185">Reference proteome</keyword>
<dbReference type="PROSITE" id="PS51352">
    <property type="entry name" value="THIOREDOXIN_2"/>
    <property type="match status" value="1"/>
</dbReference>
<dbReference type="InterPro" id="IPR013766">
    <property type="entry name" value="Thioredoxin_domain"/>
</dbReference>
<dbReference type="CDD" id="cd00340">
    <property type="entry name" value="GSH_Peroxidase"/>
    <property type="match status" value="1"/>
</dbReference>
<dbReference type="PANTHER" id="PTHR11592:SF40">
    <property type="entry name" value="THIOREDOXIN_GLUTATHIONE PEROXIDASE BTUE"/>
    <property type="match status" value="1"/>
</dbReference>
<keyword evidence="2 5" id="KW-0575">Peroxidase</keyword>
<protein>
    <recommendedName>
        <fullName evidence="5">Glutathione peroxidase</fullName>
    </recommendedName>
</protein>
<gene>
    <name evidence="7" type="ORF">SAMN05660464_0358</name>
</gene>
<dbReference type="PRINTS" id="PR01011">
    <property type="entry name" value="GLUTPROXDASE"/>
</dbReference>
<comment type="similarity">
    <text evidence="1 5">Belongs to the glutathione peroxidase family.</text>
</comment>
<dbReference type="STRING" id="1523247.SAMN05660464_0358"/>
<evidence type="ECO:0000256" key="2">
    <source>
        <dbReference type="ARBA" id="ARBA00022559"/>
    </source>
</evidence>
<dbReference type="EMBL" id="FOWQ01000011">
    <property type="protein sequence ID" value="SFP97170.1"/>
    <property type="molecule type" value="Genomic_DNA"/>
</dbReference>
<accession>A0A1I5UPM8</accession>
<dbReference type="PANTHER" id="PTHR11592">
    <property type="entry name" value="GLUTATHIONE PEROXIDASE"/>
    <property type="match status" value="1"/>
</dbReference>
<keyword evidence="3 5" id="KW-0560">Oxidoreductase</keyword>
<proteinExistence type="inferred from homology"/>
<evidence type="ECO:0000256" key="5">
    <source>
        <dbReference type="RuleBase" id="RU000499"/>
    </source>
</evidence>
<dbReference type="GO" id="GO:0034599">
    <property type="term" value="P:cellular response to oxidative stress"/>
    <property type="evidence" value="ECO:0007669"/>
    <property type="project" value="TreeGrafter"/>
</dbReference>
<feature type="active site" evidence="4">
    <location>
        <position position="37"/>
    </location>
</feature>
<evidence type="ECO:0000256" key="4">
    <source>
        <dbReference type="PIRSR" id="PIRSR000303-1"/>
    </source>
</evidence>